<reference evidence="1" key="2">
    <citation type="journal article" date="2021" name="PeerJ">
        <title>Extensive microbial diversity within the chicken gut microbiome revealed by metagenomics and culture.</title>
        <authorList>
            <person name="Gilroy R."/>
            <person name="Ravi A."/>
            <person name="Getino M."/>
            <person name="Pursley I."/>
            <person name="Horton D.L."/>
            <person name="Alikhan N.F."/>
            <person name="Baker D."/>
            <person name="Gharbi K."/>
            <person name="Hall N."/>
            <person name="Watson M."/>
            <person name="Adriaenssens E.M."/>
            <person name="Foster-Nyarko E."/>
            <person name="Jarju S."/>
            <person name="Secka A."/>
            <person name="Antonio M."/>
            <person name="Oren A."/>
            <person name="Chaudhuri R.R."/>
            <person name="La Ragione R."/>
            <person name="Hildebrand F."/>
            <person name="Pallen M.J."/>
        </authorList>
    </citation>
    <scope>NUCLEOTIDE SEQUENCE</scope>
    <source>
        <strain evidence="1">ChiHile30-977</strain>
    </source>
</reference>
<proteinExistence type="predicted"/>
<sequence length="751" mass="86105">MKKYILCVCVLIVLGCLGWYLYYGVGLYIDLRPDQAPTTFMKTDGDTISMQRDGAYAPFEIRGVDMGVGIPGEWATDFAISEETYLRWFGYIQALGANTIRVYTILHGDFYNAFYAYNTAREEAGEEPLWLLHGLWVDDYSHNSHKDIYDEGLLPEMVEDAKTIVDILHGRKFLLGRDGDGSSYYRHDVSRWTLGYILGVEWEASLVNYTNQNHYDKTSYQGQYMVTTPDATPFEAALARLGDEIISYETRRYKQQRLVAFSNWPTTDPFRYSLVTTAYRDKVATFDAEHIQTTEAFISGYFASYHVYPYFPDYLQTEREALQYTDEQLEEVFGANQAAAIEYRLSLLDAPHIDEYLTEADFYDARGRLNTYYAYLKALNNFHSIPVVISEYGVTTGRGRAQVDENTGRNQGFISETEHGQYIIECYEDIMAAGSAGSCLFSWQDEWFKRTWNTMHAVDLLNTAYWSDYQTSEQFFGLLTFDPGAEKSVCYVDGDASEWTEADRVWAGQGLRLSMKYDEKFLYFYAEGFDPRAGAVYLPLDITPKSGSTYCENYGIGFARPCDFLIVIDGEENSRVVVQERYEVLKSTFWESYYVQDPYIDPPARNSPTFVNIDLAMKLQDVVTRQHWNGPVGETYETGVLRYGNANPDSPAFDSLADFCFTADGVEIRLPWQLLNFANPSEMMIHDDYYECYGIDFLQIEEMYVGAALEGTEGRVQMAPFALEGWGKNVTAHERLKASYYILQAYWTALP</sequence>
<accession>A0A9D0YY20</accession>
<evidence type="ECO:0000313" key="2">
    <source>
        <dbReference type="Proteomes" id="UP000886819"/>
    </source>
</evidence>
<dbReference type="PROSITE" id="PS51257">
    <property type="entry name" value="PROKAR_LIPOPROTEIN"/>
    <property type="match status" value="1"/>
</dbReference>
<dbReference type="InterPro" id="IPR017853">
    <property type="entry name" value="GH"/>
</dbReference>
<comment type="caution">
    <text evidence="1">The sequence shown here is derived from an EMBL/GenBank/DDBJ whole genome shotgun (WGS) entry which is preliminary data.</text>
</comment>
<evidence type="ECO:0000313" key="1">
    <source>
        <dbReference type="EMBL" id="HIQ63496.1"/>
    </source>
</evidence>
<dbReference type="Gene3D" id="3.20.20.80">
    <property type="entry name" value="Glycosidases"/>
    <property type="match status" value="1"/>
</dbReference>
<organism evidence="1 2">
    <name type="scientific">Candidatus Avichristensenella intestinipullorum</name>
    <dbReference type="NCBI Taxonomy" id="2840693"/>
    <lineage>
        <taxon>Bacteria</taxon>
        <taxon>Bacillati</taxon>
        <taxon>Bacillota</taxon>
        <taxon>Clostridia</taxon>
        <taxon>Candidatus Avichristensenella</taxon>
    </lineage>
</organism>
<protein>
    <recommendedName>
        <fullName evidence="3">Family 2 glycosyl transferase</fullName>
    </recommendedName>
</protein>
<evidence type="ECO:0008006" key="3">
    <source>
        <dbReference type="Google" id="ProtNLM"/>
    </source>
</evidence>
<dbReference type="EMBL" id="DVFI01000107">
    <property type="protein sequence ID" value="HIQ63496.1"/>
    <property type="molecule type" value="Genomic_DNA"/>
</dbReference>
<name>A0A9D0YY20_9FIRM</name>
<gene>
    <name evidence="1" type="ORF">IAA66_07935</name>
</gene>
<dbReference type="SUPFAM" id="SSF51445">
    <property type="entry name" value="(Trans)glycosidases"/>
    <property type="match status" value="1"/>
</dbReference>
<dbReference type="AlphaFoldDB" id="A0A9D0YY20"/>
<dbReference type="Proteomes" id="UP000886819">
    <property type="component" value="Unassembled WGS sequence"/>
</dbReference>
<reference evidence="1" key="1">
    <citation type="submission" date="2020-10" db="EMBL/GenBank/DDBJ databases">
        <authorList>
            <person name="Gilroy R."/>
        </authorList>
    </citation>
    <scope>NUCLEOTIDE SEQUENCE</scope>
    <source>
        <strain evidence="1">ChiHile30-977</strain>
    </source>
</reference>